<dbReference type="AlphaFoldDB" id="A0A9W8BG63"/>
<accession>A0A9W8BG63</accession>
<feature type="domain" description="RWD" evidence="3">
    <location>
        <begin position="12"/>
        <end position="129"/>
    </location>
</feature>
<reference evidence="4" key="1">
    <citation type="submission" date="2022-07" db="EMBL/GenBank/DDBJ databases">
        <title>Phylogenomic reconstructions and comparative analyses of Kickxellomycotina fungi.</title>
        <authorList>
            <person name="Reynolds N.K."/>
            <person name="Stajich J.E."/>
            <person name="Barry K."/>
            <person name="Grigoriev I.V."/>
            <person name="Crous P."/>
            <person name="Smith M.E."/>
        </authorList>
    </citation>
    <scope>NUCLEOTIDE SEQUENCE</scope>
    <source>
        <strain evidence="4">IMI 214461</strain>
    </source>
</reference>
<organism evidence="4 5">
    <name type="scientific">Coemansia thaxteri</name>
    <dbReference type="NCBI Taxonomy" id="2663907"/>
    <lineage>
        <taxon>Eukaryota</taxon>
        <taxon>Fungi</taxon>
        <taxon>Fungi incertae sedis</taxon>
        <taxon>Zoopagomycota</taxon>
        <taxon>Kickxellomycotina</taxon>
        <taxon>Kickxellomycetes</taxon>
        <taxon>Kickxellales</taxon>
        <taxon>Kickxellaceae</taxon>
        <taxon>Coemansia</taxon>
    </lineage>
</organism>
<dbReference type="InterPro" id="IPR006575">
    <property type="entry name" value="RWD_dom"/>
</dbReference>
<sequence>MSAEHYAEEQNNEVEILQSIYPTELEVLHTTAPQKFSIVVDVEDEDEIRPCTLSLTVEYTATYPDELPLFEIALIPNAAAAAATDIEAELDSKDLDDLTAKLRELCEENLGMAMVFSMSTGLKEAAVQRLAEKTARLKRAKEARIQKEIEADQAKFIGTPVTRASFLEWRTKFDVETKAHLGRLAGEAGEDRAAARRAAASKKDEDRRLTGRQLFEQDKSLAQSDSSFIADGDVAVDASLFAREDGQPSDASDTE</sequence>
<feature type="region of interest" description="Disordered" evidence="2">
    <location>
        <begin position="187"/>
        <end position="218"/>
    </location>
</feature>
<dbReference type="InterPro" id="IPR016135">
    <property type="entry name" value="UBQ-conjugating_enzyme/RWD"/>
</dbReference>
<evidence type="ECO:0000256" key="1">
    <source>
        <dbReference type="SAM" id="Coils"/>
    </source>
</evidence>
<keyword evidence="1" id="KW-0175">Coiled coil</keyword>
<keyword evidence="5" id="KW-1185">Reference proteome</keyword>
<dbReference type="Pfam" id="PF05773">
    <property type="entry name" value="RWD"/>
    <property type="match status" value="1"/>
</dbReference>
<evidence type="ECO:0000313" key="4">
    <source>
        <dbReference type="EMBL" id="KAJ2006013.1"/>
    </source>
</evidence>
<protein>
    <submittedName>
        <fullName evidence="4">Rwd domain-containing protein</fullName>
    </submittedName>
</protein>
<gene>
    <name evidence="4" type="primary">GIR2</name>
    <name evidence="4" type="ORF">H4R26_001640</name>
</gene>
<evidence type="ECO:0000259" key="3">
    <source>
        <dbReference type="PROSITE" id="PS50908"/>
    </source>
</evidence>
<feature type="coiled-coil region" evidence="1">
    <location>
        <begin position="88"/>
        <end position="150"/>
    </location>
</feature>
<dbReference type="Proteomes" id="UP001150907">
    <property type="component" value="Unassembled WGS sequence"/>
</dbReference>
<name>A0A9W8BG63_9FUNG</name>
<dbReference type="Gene3D" id="3.10.110.10">
    <property type="entry name" value="Ubiquitin Conjugating Enzyme"/>
    <property type="match status" value="1"/>
</dbReference>
<dbReference type="SUPFAM" id="SSF54495">
    <property type="entry name" value="UBC-like"/>
    <property type="match status" value="1"/>
</dbReference>
<dbReference type="PANTHER" id="PTHR12292">
    <property type="entry name" value="RWD DOMAIN-CONTAINING PROTEIN"/>
    <property type="match status" value="1"/>
</dbReference>
<proteinExistence type="predicted"/>
<evidence type="ECO:0000313" key="5">
    <source>
        <dbReference type="Proteomes" id="UP001150907"/>
    </source>
</evidence>
<dbReference type="EMBL" id="JANBQF010000076">
    <property type="protein sequence ID" value="KAJ2006013.1"/>
    <property type="molecule type" value="Genomic_DNA"/>
</dbReference>
<comment type="caution">
    <text evidence="4">The sequence shown here is derived from an EMBL/GenBank/DDBJ whole genome shotgun (WGS) entry which is preliminary data.</text>
</comment>
<evidence type="ECO:0000256" key="2">
    <source>
        <dbReference type="SAM" id="MobiDB-lite"/>
    </source>
</evidence>
<dbReference type="OrthoDB" id="277175at2759"/>
<dbReference type="PROSITE" id="PS50908">
    <property type="entry name" value="RWD"/>
    <property type="match status" value="1"/>
</dbReference>
<dbReference type="SMART" id="SM00591">
    <property type="entry name" value="RWD"/>
    <property type="match status" value="1"/>
</dbReference>
<dbReference type="InterPro" id="IPR040213">
    <property type="entry name" value="GIR2-like"/>
</dbReference>
<feature type="compositionally biased region" description="Basic and acidic residues" evidence="2">
    <location>
        <begin position="201"/>
        <end position="218"/>
    </location>
</feature>